<dbReference type="SUPFAM" id="SSF50182">
    <property type="entry name" value="Sm-like ribonucleoproteins"/>
    <property type="match status" value="1"/>
</dbReference>
<dbReference type="InterPro" id="IPR006685">
    <property type="entry name" value="MscS_channel_2nd"/>
</dbReference>
<feature type="transmembrane region" description="Helical" evidence="7">
    <location>
        <begin position="134"/>
        <end position="156"/>
    </location>
</feature>
<dbReference type="Gene3D" id="2.30.30.60">
    <property type="match status" value="1"/>
</dbReference>
<protein>
    <submittedName>
        <fullName evidence="10">Mechanosensitive ion channel (MscS)</fullName>
    </submittedName>
</protein>
<comment type="subcellular location">
    <subcellularLocation>
        <location evidence="1">Cell membrane</location>
        <topology evidence="1">Multi-pass membrane protein</topology>
    </subcellularLocation>
</comment>
<evidence type="ECO:0000256" key="3">
    <source>
        <dbReference type="ARBA" id="ARBA00022475"/>
    </source>
</evidence>
<evidence type="ECO:0000256" key="1">
    <source>
        <dbReference type="ARBA" id="ARBA00004651"/>
    </source>
</evidence>
<evidence type="ECO:0000259" key="9">
    <source>
        <dbReference type="Pfam" id="PF21088"/>
    </source>
</evidence>
<sequence>MLEVVIEYLDLVEDAGILAQLGVGLGASILATFIFRAIINGPVLRQIEKSENLYDDRVFVLATPLLNVGVLLTGIWMTFQWSYEADSFYRSAFAGGSIAVLLVMLAQFMTSLVDEFIPPIFQEIDDRTHLDLSTMQTISVSAAKVIAWLAAILLALDQMNIDITPILASATILTLVVGLALQETAGNLVSGMLMLIDKPFAKGDKVIVKGVKGKVVDVGIMTTKIRTGNERMVIIPNTSLSGQLVENYAQGSSLENPDSMNLRFRMNTTLDQDPELVKKIMTKAIDDCDYTVDYHKTEVLLYDITETALVYRLDCWVSDYNKERKAKDWILIEILKQFEEQGVTVPFPHLTVKREE</sequence>
<dbReference type="GO" id="GO:0005886">
    <property type="term" value="C:plasma membrane"/>
    <property type="evidence" value="ECO:0007669"/>
    <property type="project" value="UniProtKB-SubCell"/>
</dbReference>
<dbReference type="Pfam" id="PF21088">
    <property type="entry name" value="MS_channel_1st"/>
    <property type="match status" value="1"/>
</dbReference>
<evidence type="ECO:0000256" key="5">
    <source>
        <dbReference type="ARBA" id="ARBA00022989"/>
    </source>
</evidence>
<dbReference type="InterPro" id="IPR010920">
    <property type="entry name" value="LSM_dom_sf"/>
</dbReference>
<evidence type="ECO:0000256" key="4">
    <source>
        <dbReference type="ARBA" id="ARBA00022692"/>
    </source>
</evidence>
<feature type="transmembrane region" description="Helical" evidence="7">
    <location>
        <begin position="58"/>
        <end position="79"/>
    </location>
</feature>
<dbReference type="Pfam" id="PF00924">
    <property type="entry name" value="MS_channel_2nd"/>
    <property type="match status" value="1"/>
</dbReference>
<dbReference type="SUPFAM" id="SSF82861">
    <property type="entry name" value="Mechanosensitive channel protein MscS (YggB), transmembrane region"/>
    <property type="match status" value="1"/>
</dbReference>
<dbReference type="PANTHER" id="PTHR30566:SF5">
    <property type="entry name" value="MECHANOSENSITIVE ION CHANNEL PROTEIN 1, MITOCHONDRIAL-RELATED"/>
    <property type="match status" value="1"/>
</dbReference>
<dbReference type="InterPro" id="IPR049142">
    <property type="entry name" value="MS_channel_1st"/>
</dbReference>
<dbReference type="PANTHER" id="PTHR30566">
    <property type="entry name" value="YNAI-RELATED MECHANOSENSITIVE ION CHANNEL"/>
    <property type="match status" value="1"/>
</dbReference>
<keyword evidence="4 7" id="KW-0812">Transmembrane</keyword>
<dbReference type="Gene3D" id="1.10.287.1260">
    <property type="match status" value="1"/>
</dbReference>
<proteinExistence type="inferred from homology"/>
<comment type="similarity">
    <text evidence="2">Belongs to the MscS (TC 1.A.23) family.</text>
</comment>
<dbReference type="InterPro" id="IPR011014">
    <property type="entry name" value="MscS_channel_TM-2"/>
</dbReference>
<dbReference type="Gene3D" id="3.30.70.100">
    <property type="match status" value="1"/>
</dbReference>
<evidence type="ECO:0000259" key="8">
    <source>
        <dbReference type="Pfam" id="PF00924"/>
    </source>
</evidence>
<feature type="domain" description="Mechanosensitive ion channel MscS" evidence="8">
    <location>
        <begin position="185"/>
        <end position="249"/>
    </location>
</feature>
<dbReference type="GO" id="GO:0055085">
    <property type="term" value="P:transmembrane transport"/>
    <property type="evidence" value="ECO:0007669"/>
    <property type="project" value="InterPro"/>
</dbReference>
<keyword evidence="3" id="KW-1003">Cell membrane</keyword>
<reference evidence="10" key="1">
    <citation type="journal article" date="2014" name="Genome Biol. Evol.">
        <title>Pangenome evidence for extensive interdomain horizontal transfer affecting lineage core and shell genes in uncultured planktonic thaumarchaeota and euryarchaeota.</title>
        <authorList>
            <person name="Deschamps P."/>
            <person name="Zivanovic Y."/>
            <person name="Moreira D."/>
            <person name="Rodriguez-Valera F."/>
            <person name="Lopez-Garcia P."/>
        </authorList>
    </citation>
    <scope>NUCLEOTIDE SEQUENCE</scope>
</reference>
<dbReference type="EMBL" id="KF900565">
    <property type="protein sequence ID" value="AIE99503.1"/>
    <property type="molecule type" value="Genomic_DNA"/>
</dbReference>
<name>A0A075G7F6_9EURY</name>
<evidence type="ECO:0000256" key="6">
    <source>
        <dbReference type="ARBA" id="ARBA00023136"/>
    </source>
</evidence>
<dbReference type="InterPro" id="IPR011066">
    <property type="entry name" value="MscS_channel_C_sf"/>
</dbReference>
<evidence type="ECO:0000256" key="7">
    <source>
        <dbReference type="SAM" id="Phobius"/>
    </source>
</evidence>
<dbReference type="InterPro" id="IPR023408">
    <property type="entry name" value="MscS_beta-dom_sf"/>
</dbReference>
<accession>A0A075G7F6</accession>
<feature type="transmembrane region" description="Helical" evidence="7">
    <location>
        <begin position="17"/>
        <end position="38"/>
    </location>
</feature>
<evidence type="ECO:0000313" key="10">
    <source>
        <dbReference type="EMBL" id="AIE99503.1"/>
    </source>
</evidence>
<organism evidence="10">
    <name type="scientific">uncultured marine group II/III euryarchaeote KM3_110_E06</name>
    <dbReference type="NCBI Taxonomy" id="1457852"/>
    <lineage>
        <taxon>Archaea</taxon>
        <taxon>Methanobacteriati</taxon>
        <taxon>Methanobacteriota</taxon>
        <taxon>environmental samples</taxon>
    </lineage>
</organism>
<dbReference type="AlphaFoldDB" id="A0A075G7F6"/>
<keyword evidence="5 7" id="KW-1133">Transmembrane helix</keyword>
<feature type="transmembrane region" description="Helical" evidence="7">
    <location>
        <begin position="162"/>
        <end position="181"/>
    </location>
</feature>
<feature type="domain" description="Mechanosensitive ion channel transmembrane helices 2/3" evidence="9">
    <location>
        <begin position="144"/>
        <end position="182"/>
    </location>
</feature>
<dbReference type="SUPFAM" id="SSF82689">
    <property type="entry name" value="Mechanosensitive channel protein MscS (YggB), C-terminal domain"/>
    <property type="match status" value="1"/>
</dbReference>
<evidence type="ECO:0000256" key="2">
    <source>
        <dbReference type="ARBA" id="ARBA00008017"/>
    </source>
</evidence>
<keyword evidence="6 7" id="KW-0472">Membrane</keyword>